<keyword evidence="1" id="KW-0863">Zinc-finger</keyword>
<proteinExistence type="predicted"/>
<dbReference type="AlphaFoldDB" id="A0A8U0TPI5"/>
<protein>
    <submittedName>
        <fullName evidence="5">Zinc finger protein 541</fullName>
    </submittedName>
</protein>
<dbReference type="SUPFAM" id="SSF57667">
    <property type="entry name" value="beta-beta-alpha zinc fingers"/>
    <property type="match status" value="1"/>
</dbReference>
<evidence type="ECO:0000259" key="3">
    <source>
        <dbReference type="PROSITE" id="PS50157"/>
    </source>
</evidence>
<dbReference type="RefSeq" id="XP_038822944.1">
    <property type="nucleotide sequence ID" value="XM_038967016.1"/>
</dbReference>
<dbReference type="GeneID" id="120023063"/>
<feature type="compositionally biased region" description="Basic residues" evidence="2">
    <location>
        <begin position="101"/>
        <end position="110"/>
    </location>
</feature>
<keyword evidence="4" id="KW-1185">Reference proteome</keyword>
<dbReference type="Proteomes" id="UP000808372">
    <property type="component" value="Chromosome 28"/>
</dbReference>
<dbReference type="GO" id="GO:0008270">
    <property type="term" value="F:zinc ion binding"/>
    <property type="evidence" value="ECO:0007669"/>
    <property type="project" value="UniProtKB-KW"/>
</dbReference>
<keyword evidence="1" id="KW-0479">Metal-binding</keyword>
<evidence type="ECO:0000256" key="1">
    <source>
        <dbReference type="PROSITE-ProRule" id="PRU00042"/>
    </source>
</evidence>
<dbReference type="PROSITE" id="PS00028">
    <property type="entry name" value="ZINC_FINGER_C2H2_1"/>
    <property type="match status" value="1"/>
</dbReference>
<dbReference type="InterPro" id="IPR013087">
    <property type="entry name" value="Znf_C2H2_type"/>
</dbReference>
<feature type="domain" description="C2H2-type" evidence="3">
    <location>
        <begin position="88"/>
        <end position="115"/>
    </location>
</feature>
<feature type="region of interest" description="Disordered" evidence="2">
    <location>
        <begin position="64"/>
        <end position="87"/>
    </location>
</feature>
<feature type="region of interest" description="Disordered" evidence="2">
    <location>
        <begin position="101"/>
        <end position="120"/>
    </location>
</feature>
<organism evidence="4 5">
    <name type="scientific">Salvelinus namaycush</name>
    <name type="common">Lake trout</name>
    <name type="synonym">Salmo namaycush</name>
    <dbReference type="NCBI Taxonomy" id="8040"/>
    <lineage>
        <taxon>Eukaryota</taxon>
        <taxon>Metazoa</taxon>
        <taxon>Chordata</taxon>
        <taxon>Craniata</taxon>
        <taxon>Vertebrata</taxon>
        <taxon>Euteleostomi</taxon>
        <taxon>Actinopterygii</taxon>
        <taxon>Neopterygii</taxon>
        <taxon>Teleostei</taxon>
        <taxon>Protacanthopterygii</taxon>
        <taxon>Salmoniformes</taxon>
        <taxon>Salmonidae</taxon>
        <taxon>Salmoninae</taxon>
        <taxon>Salvelinus</taxon>
    </lineage>
</organism>
<dbReference type="Gene3D" id="3.30.160.60">
    <property type="entry name" value="Classic Zinc Finger"/>
    <property type="match status" value="1"/>
</dbReference>
<sequence length="120" mass="13000">MNGKMGLHTISTQNACQPIHSGSSCPLLQVGSGSGCCSPALGEVERPSKAHFYGPVCLRMSPSLFSSSPRPSNSPPNAKLHTQPTPPYPCRACAKVFSKVKSRNAHMKTHRHEDHQEELH</sequence>
<evidence type="ECO:0000313" key="5">
    <source>
        <dbReference type="RefSeq" id="XP_038822944.1"/>
    </source>
</evidence>
<evidence type="ECO:0000313" key="4">
    <source>
        <dbReference type="Proteomes" id="UP000808372"/>
    </source>
</evidence>
<keyword evidence="1" id="KW-0862">Zinc</keyword>
<dbReference type="KEGG" id="snh:120023063"/>
<dbReference type="PROSITE" id="PS51257">
    <property type="entry name" value="PROKAR_LIPOPROTEIN"/>
    <property type="match status" value="1"/>
</dbReference>
<evidence type="ECO:0000256" key="2">
    <source>
        <dbReference type="SAM" id="MobiDB-lite"/>
    </source>
</evidence>
<dbReference type="InterPro" id="IPR036236">
    <property type="entry name" value="Znf_C2H2_sf"/>
</dbReference>
<gene>
    <name evidence="5" type="primary">LOC120023063</name>
</gene>
<dbReference type="PROSITE" id="PS50157">
    <property type="entry name" value="ZINC_FINGER_C2H2_2"/>
    <property type="match status" value="1"/>
</dbReference>
<feature type="compositionally biased region" description="Basic and acidic residues" evidence="2">
    <location>
        <begin position="111"/>
        <end position="120"/>
    </location>
</feature>
<reference evidence="5" key="1">
    <citation type="submission" date="2025-08" db="UniProtKB">
        <authorList>
            <consortium name="RefSeq"/>
        </authorList>
    </citation>
    <scope>IDENTIFICATION</scope>
    <source>
        <tissue evidence="5">White muscle</tissue>
    </source>
</reference>
<accession>A0A8U0TPI5</accession>
<name>A0A8U0TPI5_SALNM</name>